<dbReference type="OrthoDB" id="1751102at2"/>
<name>A0A0M3DLQ3_9FIRM</name>
<dbReference type="Proteomes" id="UP000034407">
    <property type="component" value="Unassembled WGS sequence"/>
</dbReference>
<dbReference type="EMBL" id="LBBT01000073">
    <property type="protein sequence ID" value="KKY02379.1"/>
    <property type="molecule type" value="Genomic_DNA"/>
</dbReference>
<evidence type="ECO:0000313" key="2">
    <source>
        <dbReference type="Proteomes" id="UP000034407"/>
    </source>
</evidence>
<organism evidence="1 2">
    <name type="scientific">Paraclostridium benzoelyticum</name>
    <dbReference type="NCBI Taxonomy" id="1629550"/>
    <lineage>
        <taxon>Bacteria</taxon>
        <taxon>Bacillati</taxon>
        <taxon>Bacillota</taxon>
        <taxon>Clostridia</taxon>
        <taxon>Peptostreptococcales</taxon>
        <taxon>Peptostreptococcaceae</taxon>
        <taxon>Paraclostridium</taxon>
    </lineage>
</organism>
<protein>
    <recommendedName>
        <fullName evidence="3">DUF3785 domain-containing protein</fullName>
    </recommendedName>
</protein>
<comment type="caution">
    <text evidence="1">The sequence shown here is derived from an EMBL/GenBank/DDBJ whole genome shotgun (WGS) entry which is preliminary data.</text>
</comment>
<reference evidence="1 2" key="1">
    <citation type="submission" date="2015-04" db="EMBL/GenBank/DDBJ databases">
        <title>Microcin producing Clostridium sp. JC272T.</title>
        <authorList>
            <person name="Jyothsna T."/>
            <person name="Sasikala C."/>
            <person name="Ramana C."/>
        </authorList>
    </citation>
    <scope>NUCLEOTIDE SEQUENCE [LARGE SCALE GENOMIC DNA]</scope>
    <source>
        <strain evidence="1 2">JC272</strain>
    </source>
</reference>
<sequence length="139" mass="16319">MNNYKFKFREKEYELNENSCSGLINDEEKPVSNIDLDKVLRLLNQDENIDFDLEYYQEACPECLAGVKEKQKFFGFLEYHFYVFSKDGKYVISDIDKEYEGLSFNKLSRAGKVDDSYIVSIIICEHCGDYIVQIENCIV</sequence>
<evidence type="ECO:0000313" key="1">
    <source>
        <dbReference type="EMBL" id="KKY02379.1"/>
    </source>
</evidence>
<gene>
    <name evidence="1" type="ORF">VN21_03640</name>
</gene>
<dbReference type="RefSeq" id="WP_046822091.1">
    <property type="nucleotide sequence ID" value="NZ_JBCLWQ010000002.1"/>
</dbReference>
<accession>A0A0M3DLQ3</accession>
<dbReference type="AlphaFoldDB" id="A0A0M3DLQ3"/>
<proteinExistence type="predicted"/>
<dbReference type="InterPro" id="IPR024210">
    <property type="entry name" value="DUF3785"/>
</dbReference>
<keyword evidence="2" id="KW-1185">Reference proteome</keyword>
<dbReference type="Pfam" id="PF12653">
    <property type="entry name" value="DUF3785"/>
    <property type="match status" value="1"/>
</dbReference>
<evidence type="ECO:0008006" key="3">
    <source>
        <dbReference type="Google" id="ProtNLM"/>
    </source>
</evidence>
<dbReference type="PATRIC" id="fig|1629550.3.peg.3424"/>